<sequence>MEKPAPHVRRLKELLEEKQEPFLLDVYLLENGHSKKSLEFKGDSSCWTADDCKNLQSFSRCNTVKMRRREKPNYSKLLKSVILKLVSSAKSAQRASSDVGKRDNGRSSDVSGCVVDREIGESVVLDRISSTSSSTVFDSCIDSDNDDSLSTCNGGDSLSAMVPFGALKLTNLRKTEAVADRNHECGFFEDSKQLSPVSVLDLPCDEGSPVHYHMITDQFCNRTTNEEYPSSTSFKLTQKITEESIFSGSFWDVLVQTLKEEHGFQDSEMQELLGSDSSSQYLKSKKVLQQTRQLLFDNVREVVESYEFNTRGSLKRFQPWRAKEFWGAEQLAKTICEQICSWVSTGDDITNTTQLLDSSPLKKAMNGEILNQRLERLGLKLKVPFLQRYRERLSKKWWKNHCAKDTHFSKASENVPDFRRVFQN</sequence>
<dbReference type="PANTHER" id="PTHR37613">
    <property type="entry name" value="DUF4378 DOMAIN PROTEIN"/>
    <property type="match status" value="1"/>
</dbReference>
<dbReference type="HOGENOM" id="CLU_759543_0_0_1"/>
<reference evidence="2" key="1">
    <citation type="journal article" date="2013" name="Science">
        <title>The Amborella genome and the evolution of flowering plants.</title>
        <authorList>
            <consortium name="Amborella Genome Project"/>
        </authorList>
    </citation>
    <scope>NUCLEOTIDE SEQUENCE [LARGE SCALE GENOMIC DNA]</scope>
</reference>
<evidence type="ECO:0000313" key="2">
    <source>
        <dbReference type="Proteomes" id="UP000017836"/>
    </source>
</evidence>
<dbReference type="Proteomes" id="UP000017836">
    <property type="component" value="Unassembled WGS sequence"/>
</dbReference>
<name>U5DDT7_AMBTC</name>
<evidence type="ECO:0008006" key="3">
    <source>
        <dbReference type="Google" id="ProtNLM"/>
    </source>
</evidence>
<dbReference type="eggNOG" id="ENOG502RYEF">
    <property type="taxonomic scope" value="Eukaryota"/>
</dbReference>
<proteinExistence type="predicted"/>
<dbReference type="AlphaFoldDB" id="U5DDT7"/>
<dbReference type="Gramene" id="ERN18553">
    <property type="protein sequence ID" value="ERN18553"/>
    <property type="gene ID" value="AMTR_s00065p00103530"/>
</dbReference>
<accession>U5DDT7</accession>
<dbReference type="OMA" id="EREICCE"/>
<dbReference type="PANTHER" id="PTHR37613:SF4">
    <property type="entry name" value="DUF4378 DOMAIN-CONTAINING PROTEIN"/>
    <property type="match status" value="1"/>
</dbReference>
<organism evidence="1 2">
    <name type="scientific">Amborella trichopoda</name>
    <dbReference type="NCBI Taxonomy" id="13333"/>
    <lineage>
        <taxon>Eukaryota</taxon>
        <taxon>Viridiplantae</taxon>
        <taxon>Streptophyta</taxon>
        <taxon>Embryophyta</taxon>
        <taxon>Tracheophyta</taxon>
        <taxon>Spermatophyta</taxon>
        <taxon>Magnoliopsida</taxon>
        <taxon>Amborellales</taxon>
        <taxon>Amborellaceae</taxon>
        <taxon>Amborella</taxon>
    </lineage>
</organism>
<dbReference type="EMBL" id="KI392088">
    <property type="protein sequence ID" value="ERN18553.1"/>
    <property type="molecule type" value="Genomic_DNA"/>
</dbReference>
<gene>
    <name evidence="1" type="ORF">AMTR_s00065p00103530</name>
</gene>
<protein>
    <recommendedName>
        <fullName evidence="3">DUF4378 domain-containing protein</fullName>
    </recommendedName>
</protein>
<dbReference type="KEGG" id="atr:18446920"/>
<evidence type="ECO:0000313" key="1">
    <source>
        <dbReference type="EMBL" id="ERN18553.1"/>
    </source>
</evidence>
<keyword evidence="2" id="KW-1185">Reference proteome</keyword>
<dbReference type="OrthoDB" id="691329at2759"/>